<dbReference type="PROSITE" id="PS51257">
    <property type="entry name" value="PROKAR_LIPOPROTEIN"/>
    <property type="match status" value="1"/>
</dbReference>
<evidence type="ECO:0000313" key="1">
    <source>
        <dbReference type="EMBL" id="VVQ17938.1"/>
    </source>
</evidence>
<proteinExistence type="predicted"/>
<accession>A0A5E7V8V7</accession>
<dbReference type="Pfam" id="PF11153">
    <property type="entry name" value="DUF2931"/>
    <property type="match status" value="1"/>
</dbReference>
<dbReference type="InterPro" id="IPR021326">
    <property type="entry name" value="DUF2931"/>
</dbReference>
<dbReference type="AlphaFoldDB" id="A0A5E7V8V7"/>
<protein>
    <recommendedName>
        <fullName evidence="3">DUF2931 family protein</fullName>
    </recommendedName>
</protein>
<dbReference type="OrthoDB" id="6993804at2"/>
<gene>
    <name evidence="1" type="ORF">PS941_04601</name>
</gene>
<organism evidence="1 2">
    <name type="scientific">Pseudomonas fluorescens</name>
    <dbReference type="NCBI Taxonomy" id="294"/>
    <lineage>
        <taxon>Bacteria</taxon>
        <taxon>Pseudomonadati</taxon>
        <taxon>Pseudomonadota</taxon>
        <taxon>Gammaproteobacteria</taxon>
        <taxon>Pseudomonadales</taxon>
        <taxon>Pseudomonadaceae</taxon>
        <taxon>Pseudomonas</taxon>
    </lineage>
</organism>
<dbReference type="Proteomes" id="UP000326452">
    <property type="component" value="Unassembled WGS sequence"/>
</dbReference>
<evidence type="ECO:0000313" key="2">
    <source>
        <dbReference type="Proteomes" id="UP000326452"/>
    </source>
</evidence>
<name>A0A5E7V8V7_PSEFL</name>
<dbReference type="RefSeq" id="WP_150694288.1">
    <property type="nucleotide sequence ID" value="NZ_CABVJC010000009.1"/>
</dbReference>
<dbReference type="EMBL" id="CABVJC010000009">
    <property type="protein sequence ID" value="VVQ17938.1"/>
    <property type="molecule type" value="Genomic_DNA"/>
</dbReference>
<reference evidence="1 2" key="1">
    <citation type="submission" date="2019-09" db="EMBL/GenBank/DDBJ databases">
        <authorList>
            <person name="Chandra G."/>
            <person name="Truman W A."/>
        </authorList>
    </citation>
    <scope>NUCLEOTIDE SEQUENCE [LARGE SCALE GENOMIC DNA]</scope>
    <source>
        <strain evidence="1">PS941</strain>
    </source>
</reference>
<sequence>MARGNYNAANTPSIPRDRTQTVAVLLLGLLLAGCTQAYAQSADKKPWFLGFGAPDYMEVWIETADVVDVRERVFRRAGAGIASVRRPHNYKGHPAGWPENPGSGAGRDVIGADLPRLIYVRWQSLVEPQTYDVYIVIPESAREIMRKPEKAFCKADGKWITDYRNDIGIGLAPGGIARVWLGGPCLKAVEIVRVKGTVNPKGPYEGKSGGTHRPLSDASKAYIEKFGIPFGSW</sequence>
<evidence type="ECO:0008006" key="3">
    <source>
        <dbReference type="Google" id="ProtNLM"/>
    </source>
</evidence>